<dbReference type="HAMAP" id="MF_01685">
    <property type="entry name" value="FENR2"/>
    <property type="match status" value="1"/>
</dbReference>
<accession>A0A2P1P8J1</accession>
<keyword evidence="4 5" id="KW-0560">Oxidoreductase</keyword>
<keyword evidence="8" id="KW-1185">Reference proteome</keyword>
<keyword evidence="2 5" id="KW-0274">FAD</keyword>
<feature type="binding site" evidence="5">
    <location>
        <position position="120"/>
    </location>
    <ligand>
        <name>FAD</name>
        <dbReference type="ChEBI" id="CHEBI:57692"/>
    </ligand>
</feature>
<comment type="catalytic activity">
    <reaction evidence="5">
        <text>2 reduced [2Fe-2S]-[ferredoxin] + NADP(+) + H(+) = 2 oxidized [2Fe-2S]-[ferredoxin] + NADPH</text>
        <dbReference type="Rhea" id="RHEA:20125"/>
        <dbReference type="Rhea" id="RHEA-COMP:10000"/>
        <dbReference type="Rhea" id="RHEA-COMP:10001"/>
        <dbReference type="ChEBI" id="CHEBI:15378"/>
        <dbReference type="ChEBI" id="CHEBI:33737"/>
        <dbReference type="ChEBI" id="CHEBI:33738"/>
        <dbReference type="ChEBI" id="CHEBI:57783"/>
        <dbReference type="ChEBI" id="CHEBI:58349"/>
        <dbReference type="EC" id="1.18.1.2"/>
    </reaction>
</comment>
<dbReference type="EMBL" id="CP027845">
    <property type="protein sequence ID" value="AVP87592.1"/>
    <property type="molecule type" value="Genomic_DNA"/>
</dbReference>
<dbReference type="AlphaFoldDB" id="A0A2P1P8J1"/>
<evidence type="ECO:0000256" key="3">
    <source>
        <dbReference type="ARBA" id="ARBA00022857"/>
    </source>
</evidence>
<dbReference type="KEGG" id="ptc:phytr_6510"/>
<evidence type="ECO:0000313" key="7">
    <source>
        <dbReference type="EMBL" id="AVP87592.1"/>
    </source>
</evidence>
<keyword evidence="3 5" id="KW-0521">NADP</keyword>
<comment type="subunit">
    <text evidence="5">Homodimer.</text>
</comment>
<protein>
    <recommendedName>
        <fullName evidence="5">Ferredoxin--NADP reductase</fullName>
        <shortName evidence="5">FNR</shortName>
        <shortName evidence="5">Fd-NADP(+) reductase</shortName>
        <ecNumber evidence="5">1.18.1.2</ecNumber>
    </recommendedName>
</protein>
<comment type="similarity">
    <text evidence="5">Belongs to the ferredoxin--NADP reductase type 2 family.</text>
</comment>
<name>A0A2P1P8J1_9RICK</name>
<organism evidence="7 8">
    <name type="scientific">Candidatus Phycorickettsia trachydisci</name>
    <dbReference type="NCBI Taxonomy" id="2115978"/>
    <lineage>
        <taxon>Bacteria</taxon>
        <taxon>Pseudomonadati</taxon>
        <taxon>Pseudomonadota</taxon>
        <taxon>Alphaproteobacteria</taxon>
        <taxon>Rickettsiales</taxon>
        <taxon>Rickettsiaceae</taxon>
        <taxon>Candidatus Phycorickettsia</taxon>
    </lineage>
</organism>
<evidence type="ECO:0000256" key="4">
    <source>
        <dbReference type="ARBA" id="ARBA00023002"/>
    </source>
</evidence>
<feature type="binding site" evidence="5">
    <location>
        <position position="85"/>
    </location>
    <ligand>
        <name>FAD</name>
        <dbReference type="ChEBI" id="CHEBI:57692"/>
    </ligand>
</feature>
<dbReference type="Gene3D" id="3.50.50.60">
    <property type="entry name" value="FAD/NAD(P)-binding domain"/>
    <property type="match status" value="2"/>
</dbReference>
<dbReference type="PRINTS" id="PR00469">
    <property type="entry name" value="PNDRDTASEII"/>
</dbReference>
<reference evidence="7 8" key="1">
    <citation type="submission" date="2018-03" db="EMBL/GenBank/DDBJ databases">
        <title>A gene transfer event suggests a long-term partnership between eustigmatophyte algae and a novel lineage of endosymbiotic bacteria.</title>
        <authorList>
            <person name="Yurchenko T."/>
            <person name="Sevcikova T."/>
            <person name="Pribyl P."/>
            <person name="El Karkouri K."/>
            <person name="Klimes V."/>
            <person name="Amaral R."/>
            <person name="Zbrankova V."/>
            <person name="Kim E."/>
            <person name="Raoult D."/>
            <person name="Santos L.M.A."/>
            <person name="Elias M."/>
        </authorList>
    </citation>
    <scope>NUCLEOTIDE SEQUENCE [LARGE SCALE GENOMIC DNA]</scope>
    <source>
        <strain evidence="7">CCALA 838</strain>
    </source>
</reference>
<dbReference type="EC" id="1.18.1.2" evidence="5"/>
<proteinExistence type="inferred from homology"/>
<feature type="binding site" evidence="5">
    <location>
        <position position="40"/>
    </location>
    <ligand>
        <name>FAD</name>
        <dbReference type="ChEBI" id="CHEBI:57692"/>
    </ligand>
</feature>
<dbReference type="GO" id="GO:0004324">
    <property type="term" value="F:ferredoxin-NADP+ reductase activity"/>
    <property type="evidence" value="ECO:0007669"/>
    <property type="project" value="UniProtKB-UniRule"/>
</dbReference>
<evidence type="ECO:0000256" key="2">
    <source>
        <dbReference type="ARBA" id="ARBA00022827"/>
    </source>
</evidence>
<dbReference type="GO" id="GO:0050661">
    <property type="term" value="F:NADP binding"/>
    <property type="evidence" value="ECO:0007669"/>
    <property type="project" value="UniProtKB-UniRule"/>
</dbReference>
<dbReference type="PANTHER" id="PTHR48105">
    <property type="entry name" value="THIOREDOXIN REDUCTASE 1-RELATED-RELATED"/>
    <property type="match status" value="1"/>
</dbReference>
<dbReference type="SUPFAM" id="SSF51905">
    <property type="entry name" value="FAD/NAD(P)-binding domain"/>
    <property type="match status" value="2"/>
</dbReference>
<comment type="cofactor">
    <cofactor evidence="5">
        <name>FAD</name>
        <dbReference type="ChEBI" id="CHEBI:57692"/>
    </cofactor>
    <text evidence="5">Binds 1 FAD per subunit.</text>
</comment>
<dbReference type="InterPro" id="IPR050097">
    <property type="entry name" value="Ferredoxin-NADP_redctase_2"/>
</dbReference>
<dbReference type="InterPro" id="IPR023753">
    <property type="entry name" value="FAD/NAD-binding_dom"/>
</dbReference>
<feature type="binding site" evidence="5">
    <location>
        <position position="328"/>
    </location>
    <ligand>
        <name>FAD</name>
        <dbReference type="ChEBI" id="CHEBI:57692"/>
    </ligand>
</feature>
<dbReference type="InterPro" id="IPR036188">
    <property type="entry name" value="FAD/NAD-bd_sf"/>
</dbReference>
<dbReference type="Proteomes" id="UP000241762">
    <property type="component" value="Chromosome"/>
</dbReference>
<dbReference type="GO" id="GO:0050660">
    <property type="term" value="F:flavin adenine dinucleotide binding"/>
    <property type="evidence" value="ECO:0007669"/>
    <property type="project" value="UniProtKB-UniRule"/>
</dbReference>
<feature type="binding site" evidence="5">
    <location>
        <position position="287"/>
    </location>
    <ligand>
        <name>FAD</name>
        <dbReference type="ChEBI" id="CHEBI:57692"/>
    </ligand>
</feature>
<dbReference type="Pfam" id="PF07992">
    <property type="entry name" value="Pyr_redox_2"/>
    <property type="match status" value="1"/>
</dbReference>
<sequence length="334" mass="37124">MDLDVLIVGAGPAGIFASFQAGMLGMSSAILDILPHSGGQCIELYPDKPIYDIAGLPKILAKDLISNLKEQASPFNPKYYFNTQAINIKELPDNRFEVNATNNLTIVCKIVIIASGNGAFVPNKPSIENLDDFETSSVFYSVKDPELFRNKNVLIAGGGDSAIDWAINLSRTAKNIYLVHRRDKFRCAPASLEKVMYLKDQGLIQFLTPYQVMSIEGQSGYIEKAVLQNFITNEIKTVELDYLLAFFGLKMDLGPIKDWGLEIENNKIKVDNCFYQTNRNGIYAIGDVCHYEGKLKLILTSFAEAASAIHHAYSKVFDGKQLHFEYSTNKGIPN</sequence>
<keyword evidence="1 5" id="KW-0285">Flavoprotein</keyword>
<gene>
    <name evidence="7" type="ORF">phytr_6510</name>
</gene>
<evidence type="ECO:0000256" key="5">
    <source>
        <dbReference type="HAMAP-Rule" id="MF_01685"/>
    </source>
</evidence>
<feature type="binding site" evidence="5">
    <location>
        <position position="32"/>
    </location>
    <ligand>
        <name>FAD</name>
        <dbReference type="ChEBI" id="CHEBI:57692"/>
    </ligand>
</feature>
<feature type="binding site" evidence="5">
    <location>
        <position position="45"/>
    </location>
    <ligand>
        <name>FAD</name>
        <dbReference type="ChEBI" id="CHEBI:57692"/>
    </ligand>
</feature>
<evidence type="ECO:0000259" key="6">
    <source>
        <dbReference type="Pfam" id="PF07992"/>
    </source>
</evidence>
<feature type="domain" description="FAD/NAD(P)-binding" evidence="6">
    <location>
        <begin position="4"/>
        <end position="304"/>
    </location>
</feature>
<evidence type="ECO:0000313" key="8">
    <source>
        <dbReference type="Proteomes" id="UP000241762"/>
    </source>
</evidence>
<dbReference type="InterPro" id="IPR022890">
    <property type="entry name" value="Fd--NADP_Rdtase_type_2"/>
</dbReference>
<dbReference type="PRINTS" id="PR00368">
    <property type="entry name" value="FADPNR"/>
</dbReference>
<comment type="caution">
    <text evidence="5">Lacks conserved residue(s) required for the propagation of feature annotation.</text>
</comment>
<evidence type="ECO:0000256" key="1">
    <source>
        <dbReference type="ARBA" id="ARBA00022630"/>
    </source>
</evidence>